<reference evidence="2" key="1">
    <citation type="submission" date="2014-09" db="EMBL/GenBank/DDBJ databases">
        <authorList>
            <person name="Magalhaes I.L.F."/>
            <person name="Oliveira U."/>
            <person name="Santos F.R."/>
            <person name="Vidigal T.H.D.A."/>
            <person name="Brescovit A.D."/>
            <person name="Santos A.J."/>
        </authorList>
    </citation>
    <scope>NUCLEOTIDE SEQUENCE</scope>
    <source>
        <tissue evidence="2">Shoot tissue taken approximately 20 cm above the soil surface</tissue>
    </source>
</reference>
<evidence type="ECO:0000313" key="2">
    <source>
        <dbReference type="EMBL" id="JAD20996.1"/>
    </source>
</evidence>
<evidence type="ECO:0000256" key="1">
    <source>
        <dbReference type="SAM" id="MobiDB-lite"/>
    </source>
</evidence>
<feature type="compositionally biased region" description="Basic residues" evidence="1">
    <location>
        <begin position="128"/>
        <end position="150"/>
    </location>
</feature>
<dbReference type="AlphaFoldDB" id="A0A0A8Y3T5"/>
<feature type="compositionally biased region" description="Polar residues" evidence="1">
    <location>
        <begin position="158"/>
        <end position="171"/>
    </location>
</feature>
<proteinExistence type="predicted"/>
<sequence>MHVASSSSLSVYQWPQPRCDTSGTPGSLLPPRLSPLAPRDDGPPLRWWCGGGGCSGNVMRCSFPVSIWMESGGGAWSTCASGALAGAAGAAPAREGTSWMSLGGLAGCLGWALGAVTGRWRTGVVGTARRRRRRREARRHRRERRTRRSTKAAPTPMPTSSHRWSPNTNVP</sequence>
<reference evidence="2" key="2">
    <citation type="journal article" date="2015" name="Data Brief">
        <title>Shoot transcriptome of the giant reed, Arundo donax.</title>
        <authorList>
            <person name="Barrero R.A."/>
            <person name="Guerrero F.D."/>
            <person name="Moolhuijzen P."/>
            <person name="Goolsby J.A."/>
            <person name="Tidwell J."/>
            <person name="Bellgard S.E."/>
            <person name="Bellgard M.I."/>
        </authorList>
    </citation>
    <scope>NUCLEOTIDE SEQUENCE</scope>
    <source>
        <tissue evidence="2">Shoot tissue taken approximately 20 cm above the soil surface</tissue>
    </source>
</reference>
<dbReference type="EMBL" id="GBRH01276899">
    <property type="protein sequence ID" value="JAD20996.1"/>
    <property type="molecule type" value="Transcribed_RNA"/>
</dbReference>
<accession>A0A0A8Y3T5</accession>
<name>A0A0A8Y3T5_ARUDO</name>
<organism evidence="2">
    <name type="scientific">Arundo donax</name>
    <name type="common">Giant reed</name>
    <name type="synonym">Donax arundinaceus</name>
    <dbReference type="NCBI Taxonomy" id="35708"/>
    <lineage>
        <taxon>Eukaryota</taxon>
        <taxon>Viridiplantae</taxon>
        <taxon>Streptophyta</taxon>
        <taxon>Embryophyta</taxon>
        <taxon>Tracheophyta</taxon>
        <taxon>Spermatophyta</taxon>
        <taxon>Magnoliopsida</taxon>
        <taxon>Liliopsida</taxon>
        <taxon>Poales</taxon>
        <taxon>Poaceae</taxon>
        <taxon>PACMAD clade</taxon>
        <taxon>Arundinoideae</taxon>
        <taxon>Arundineae</taxon>
        <taxon>Arundo</taxon>
    </lineage>
</organism>
<protein>
    <submittedName>
        <fullName evidence="2">Uncharacterized protein</fullName>
    </submittedName>
</protein>
<feature type="region of interest" description="Disordered" evidence="1">
    <location>
        <begin position="125"/>
        <end position="171"/>
    </location>
</feature>